<dbReference type="STRING" id="364200.SAMN04488515_3194"/>
<dbReference type="GO" id="GO:0016757">
    <property type="term" value="F:glycosyltransferase activity"/>
    <property type="evidence" value="ECO:0007669"/>
    <property type="project" value="TreeGrafter"/>
</dbReference>
<dbReference type="Pfam" id="PF13692">
    <property type="entry name" value="Glyco_trans_1_4"/>
    <property type="match status" value="1"/>
</dbReference>
<evidence type="ECO:0000313" key="3">
    <source>
        <dbReference type="Proteomes" id="UP000199167"/>
    </source>
</evidence>
<proteinExistence type="predicted"/>
<dbReference type="InterPro" id="IPR028098">
    <property type="entry name" value="Glyco_trans_4-like_N"/>
</dbReference>
<dbReference type="Gene3D" id="3.40.50.2000">
    <property type="entry name" value="Glycogen Phosphorylase B"/>
    <property type="match status" value="2"/>
</dbReference>
<dbReference type="PANTHER" id="PTHR12526">
    <property type="entry name" value="GLYCOSYLTRANSFERASE"/>
    <property type="match status" value="1"/>
</dbReference>
<gene>
    <name evidence="2" type="ORF">SAMN04488515_3194</name>
</gene>
<organism evidence="2 3">
    <name type="scientific">Cognatiyoonia koreensis</name>
    <dbReference type="NCBI Taxonomy" id="364200"/>
    <lineage>
        <taxon>Bacteria</taxon>
        <taxon>Pseudomonadati</taxon>
        <taxon>Pseudomonadota</taxon>
        <taxon>Alphaproteobacteria</taxon>
        <taxon>Rhodobacterales</taxon>
        <taxon>Paracoccaceae</taxon>
        <taxon>Cognatiyoonia</taxon>
    </lineage>
</organism>
<keyword evidence="2" id="KW-0808">Transferase</keyword>
<dbReference type="SUPFAM" id="SSF53756">
    <property type="entry name" value="UDP-Glycosyltransferase/glycogen phosphorylase"/>
    <property type="match status" value="1"/>
</dbReference>
<reference evidence="2 3" key="1">
    <citation type="submission" date="2016-10" db="EMBL/GenBank/DDBJ databases">
        <authorList>
            <person name="de Groot N.N."/>
        </authorList>
    </citation>
    <scope>NUCLEOTIDE SEQUENCE [LARGE SCALE GENOMIC DNA]</scope>
    <source>
        <strain evidence="2 3">DSM 17925</strain>
    </source>
</reference>
<evidence type="ECO:0000259" key="1">
    <source>
        <dbReference type="Pfam" id="PF13439"/>
    </source>
</evidence>
<name>A0A1I0RT20_9RHOB</name>
<dbReference type="Proteomes" id="UP000199167">
    <property type="component" value="Unassembled WGS sequence"/>
</dbReference>
<dbReference type="PANTHER" id="PTHR12526:SF636">
    <property type="entry name" value="BLL3647 PROTEIN"/>
    <property type="match status" value="1"/>
</dbReference>
<keyword evidence="3" id="KW-1185">Reference proteome</keyword>
<dbReference type="Pfam" id="PF13439">
    <property type="entry name" value="Glyco_transf_4"/>
    <property type="match status" value="1"/>
</dbReference>
<dbReference type="EMBL" id="FOIZ01000002">
    <property type="protein sequence ID" value="SEW44443.1"/>
    <property type="molecule type" value="Genomic_DNA"/>
</dbReference>
<protein>
    <submittedName>
        <fullName evidence="2">Glycosyltransferase involved in cell wall bisynthesis</fullName>
    </submittedName>
</protein>
<dbReference type="AlphaFoldDB" id="A0A1I0RT20"/>
<dbReference type="RefSeq" id="WP_131801624.1">
    <property type="nucleotide sequence ID" value="NZ_FOIZ01000002.1"/>
</dbReference>
<evidence type="ECO:0000313" key="2">
    <source>
        <dbReference type="EMBL" id="SEW44443.1"/>
    </source>
</evidence>
<accession>A0A1I0RT20</accession>
<sequence>MLEKAETTKRPRLGLLTPGWPGQNTPNGIATSVYYLAMGLKEIGAAPVILTDNVDGPCPDDIPVIKIPSLAWGVLDRLRAKLGDRDVPYRILGDAIGASASNAVANYGIDALMMEETHGWSQYTQTHLSIPVIVALHGPFVVQKHIEARPTNKEDKLRELREKRAFELAAGLVSPSQNVLDAVEQTAAVHNVPRIVLPNTLRSSNELVSINRETAERILFVGRFDNHKGGGVVLNAFAELAEANRNARLTFVGPNSGLRTPEGTIVSIETALGDLPDAVRQRIDYKGACDRDTIAQLRRTHGIAVIASRYENLNYTLLEAMGAGQAIVSTKVGGPAEVLRDGETAFLVPPDDPAAMAIALAKLCASPSMTQTMATAAQHLLRSRFDPAVVAQKTLDFVVSLGR</sequence>
<feature type="domain" description="Glycosyltransferase subfamily 4-like N-terminal" evidence="1">
    <location>
        <begin position="27"/>
        <end position="199"/>
    </location>
</feature>
<dbReference type="OrthoDB" id="529131at2"/>
<dbReference type="CDD" id="cd03801">
    <property type="entry name" value="GT4_PimA-like"/>
    <property type="match status" value="1"/>
</dbReference>